<dbReference type="Proteomes" id="UP000829494">
    <property type="component" value="Plasmid pSRIMR7"/>
</dbReference>
<reference evidence="1 2" key="1">
    <citation type="submission" date="2022-03" db="EMBL/GenBank/DDBJ databases">
        <title>Complete genome of Streptomyces rimosus ssp. rimosus R7 (=ATCC 10970).</title>
        <authorList>
            <person name="Beganovic S."/>
            <person name="Ruckert C."/>
            <person name="Busche T."/>
            <person name="Kalinowski J."/>
            <person name="Wittmann C."/>
        </authorList>
    </citation>
    <scope>NUCLEOTIDE SEQUENCE [LARGE SCALE GENOMIC DNA]</scope>
    <source>
        <strain evidence="1 2">R7</strain>
        <plasmid evidence="1 2">pSRIMR7</plasmid>
    </source>
</reference>
<organism evidence="1 2">
    <name type="scientific">Streptomyces rimosus subsp. rimosus</name>
    <dbReference type="NCBI Taxonomy" id="132474"/>
    <lineage>
        <taxon>Bacteria</taxon>
        <taxon>Bacillati</taxon>
        <taxon>Actinomycetota</taxon>
        <taxon>Actinomycetes</taxon>
        <taxon>Kitasatosporales</taxon>
        <taxon>Streptomycetaceae</taxon>
        <taxon>Streptomyces</taxon>
    </lineage>
</organism>
<accession>A0ABY3ZEP5</accession>
<keyword evidence="1" id="KW-0614">Plasmid</keyword>
<sequence length="50" mass="5496">MSKTTTRSAPRAVAPVRSRQLGMTLGPLNAVSETVRVGAREISRKCRRGW</sequence>
<gene>
    <name evidence="1" type="ORF">SRIMR7_42125</name>
</gene>
<evidence type="ECO:0000313" key="1">
    <source>
        <dbReference type="EMBL" id="UNZ08771.1"/>
    </source>
</evidence>
<geneLocation type="plasmid" evidence="1 2">
    <name>pSRIMR7</name>
</geneLocation>
<dbReference type="EMBL" id="CP094299">
    <property type="protein sequence ID" value="UNZ08771.1"/>
    <property type="molecule type" value="Genomic_DNA"/>
</dbReference>
<keyword evidence="2" id="KW-1185">Reference proteome</keyword>
<protein>
    <submittedName>
        <fullName evidence="1">Uncharacterized protein</fullName>
    </submittedName>
</protein>
<name>A0ABY3ZEP5_STRRM</name>
<evidence type="ECO:0000313" key="2">
    <source>
        <dbReference type="Proteomes" id="UP000829494"/>
    </source>
</evidence>
<proteinExistence type="predicted"/>